<accession>A0AAN7YMG7</accession>
<feature type="transmembrane region" description="Helical" evidence="7">
    <location>
        <begin position="74"/>
        <end position="91"/>
    </location>
</feature>
<feature type="transmembrane region" description="Helical" evidence="7">
    <location>
        <begin position="356"/>
        <end position="376"/>
    </location>
</feature>
<evidence type="ECO:0000256" key="1">
    <source>
        <dbReference type="ARBA" id="ARBA00004141"/>
    </source>
</evidence>
<organism evidence="9 10">
    <name type="scientific">Meristemomyces frigidus</name>
    <dbReference type="NCBI Taxonomy" id="1508187"/>
    <lineage>
        <taxon>Eukaryota</taxon>
        <taxon>Fungi</taxon>
        <taxon>Dikarya</taxon>
        <taxon>Ascomycota</taxon>
        <taxon>Pezizomycotina</taxon>
        <taxon>Dothideomycetes</taxon>
        <taxon>Dothideomycetidae</taxon>
        <taxon>Mycosphaerellales</taxon>
        <taxon>Teratosphaeriaceae</taxon>
        <taxon>Meristemomyces</taxon>
    </lineage>
</organism>
<dbReference type="PANTHER" id="PTHR43791:SF4">
    <property type="entry name" value="PANTOTHENATE TRANSPORTER FEN2"/>
    <property type="match status" value="1"/>
</dbReference>
<dbReference type="GO" id="GO:0005886">
    <property type="term" value="C:plasma membrane"/>
    <property type="evidence" value="ECO:0007669"/>
    <property type="project" value="TreeGrafter"/>
</dbReference>
<feature type="transmembrane region" description="Helical" evidence="7">
    <location>
        <begin position="158"/>
        <end position="180"/>
    </location>
</feature>
<dbReference type="Proteomes" id="UP001310890">
    <property type="component" value="Unassembled WGS sequence"/>
</dbReference>
<dbReference type="PROSITE" id="PS50850">
    <property type="entry name" value="MFS"/>
    <property type="match status" value="1"/>
</dbReference>
<feature type="transmembrane region" description="Helical" evidence="7">
    <location>
        <begin position="299"/>
        <end position="319"/>
    </location>
</feature>
<feature type="transmembrane region" description="Helical" evidence="7">
    <location>
        <begin position="98"/>
        <end position="117"/>
    </location>
</feature>
<comment type="caution">
    <text evidence="9">The sequence shown here is derived from an EMBL/GenBank/DDBJ whole genome shotgun (WGS) entry which is preliminary data.</text>
</comment>
<reference evidence="9" key="1">
    <citation type="submission" date="2023-08" db="EMBL/GenBank/DDBJ databases">
        <title>Black Yeasts Isolated from many extreme environments.</title>
        <authorList>
            <person name="Coleine C."/>
            <person name="Stajich J.E."/>
            <person name="Selbmann L."/>
        </authorList>
    </citation>
    <scope>NUCLEOTIDE SEQUENCE</scope>
    <source>
        <strain evidence="9">CCFEE 5401</strain>
    </source>
</reference>
<evidence type="ECO:0000256" key="4">
    <source>
        <dbReference type="ARBA" id="ARBA00022989"/>
    </source>
</evidence>
<keyword evidence="2" id="KW-0813">Transport</keyword>
<dbReference type="EMBL" id="JAVRRL010000068">
    <property type="protein sequence ID" value="KAK5109247.1"/>
    <property type="molecule type" value="Genomic_DNA"/>
</dbReference>
<evidence type="ECO:0000313" key="10">
    <source>
        <dbReference type="Proteomes" id="UP001310890"/>
    </source>
</evidence>
<feature type="transmembrane region" description="Helical" evidence="7">
    <location>
        <begin position="388"/>
        <end position="411"/>
    </location>
</feature>
<keyword evidence="4 7" id="KW-1133">Transmembrane helix</keyword>
<dbReference type="Gene3D" id="1.20.1250.20">
    <property type="entry name" value="MFS general substrate transporter like domains"/>
    <property type="match status" value="2"/>
</dbReference>
<name>A0AAN7YMG7_9PEZI</name>
<dbReference type="InterPro" id="IPR011701">
    <property type="entry name" value="MFS"/>
</dbReference>
<gene>
    <name evidence="9" type="ORF">LTR62_007229</name>
</gene>
<dbReference type="PANTHER" id="PTHR43791">
    <property type="entry name" value="PERMEASE-RELATED"/>
    <property type="match status" value="1"/>
</dbReference>
<keyword evidence="5 7" id="KW-0472">Membrane</keyword>
<evidence type="ECO:0000256" key="7">
    <source>
        <dbReference type="SAM" id="Phobius"/>
    </source>
</evidence>
<feature type="domain" description="Major facilitator superfamily (MFS) profile" evidence="8">
    <location>
        <begin position="32"/>
        <end position="447"/>
    </location>
</feature>
<feature type="transmembrane region" description="Helical" evidence="7">
    <location>
        <begin position="260"/>
        <end position="279"/>
    </location>
</feature>
<dbReference type="Pfam" id="PF07690">
    <property type="entry name" value="MFS_1"/>
    <property type="match status" value="1"/>
</dbReference>
<feature type="transmembrane region" description="Helical" evidence="7">
    <location>
        <begin position="24"/>
        <end position="42"/>
    </location>
</feature>
<dbReference type="AlphaFoldDB" id="A0AAN7YMG7"/>
<proteinExistence type="inferred from homology"/>
<feature type="transmembrane region" description="Helical" evidence="7">
    <location>
        <begin position="123"/>
        <end position="146"/>
    </location>
</feature>
<dbReference type="GO" id="GO:0015233">
    <property type="term" value="F:pantothenate transmembrane transporter activity"/>
    <property type="evidence" value="ECO:0007669"/>
    <property type="project" value="TreeGrafter"/>
</dbReference>
<dbReference type="GO" id="GO:0098717">
    <property type="term" value="P:pantothenate import across plasma membrane"/>
    <property type="evidence" value="ECO:0007669"/>
    <property type="project" value="TreeGrafter"/>
</dbReference>
<evidence type="ECO:0000256" key="6">
    <source>
        <dbReference type="ARBA" id="ARBA00037968"/>
    </source>
</evidence>
<comment type="similarity">
    <text evidence="6">Belongs to the major facilitator superfamily. Allantoate permease family.</text>
</comment>
<keyword evidence="3 7" id="KW-0812">Transmembrane</keyword>
<protein>
    <recommendedName>
        <fullName evidence="8">Major facilitator superfamily (MFS) profile domain-containing protein</fullName>
    </recommendedName>
</protein>
<comment type="subcellular location">
    <subcellularLocation>
        <location evidence="1">Membrane</location>
        <topology evidence="1">Multi-pass membrane protein</topology>
    </subcellularLocation>
</comment>
<evidence type="ECO:0000256" key="5">
    <source>
        <dbReference type="ARBA" id="ARBA00023136"/>
    </source>
</evidence>
<feature type="transmembrane region" description="Helical" evidence="7">
    <location>
        <begin position="423"/>
        <end position="442"/>
    </location>
</feature>
<sequence>MGILHSLRVVVWGQPAETKTERRLLVKIDFFVLTYVCLMYWVNYLDRSNLTNAYVSGARQDLGFKGTQLNQINTIFYGGYLLGQIPNNLILQKVPPRIWLPITCLAWGLLTLGTAFVQHPWQIMIIRFFQGFFEAACFVGVQWILGSWYKPEEIGKRTAIFTSSGLAGSMFSGLMQGAIYQSLDGRAGLAGWRWLFVIDFLITVPIAVYGLLCFPDTPSSTRARYLSHEERMLAVERLPEVTKERGVLGLGLIKRVVLSWHWWAFVLLWVACSNTEMYSSNGIMQLWLKSTRDYSVEHVNYIPTAVSGMGIVATLLLGWYSDWNPSRRWHVGILLSITAIISGALMLSAPTRAARFVALIMNGIQYAGQTVMFAWANDLIRGDDAKRSVVLASMNMFSAAVYLFWSLLFYNATQAPDWFQGDIAMMAMGGFLLLCTVGTFMLQKRQEKVEGRALGRSVSDVGVEKSETVDGHEKVHS</sequence>
<feature type="transmembrane region" description="Helical" evidence="7">
    <location>
        <begin position="192"/>
        <end position="214"/>
    </location>
</feature>
<dbReference type="InterPro" id="IPR036259">
    <property type="entry name" value="MFS_trans_sf"/>
</dbReference>
<evidence type="ECO:0000256" key="2">
    <source>
        <dbReference type="ARBA" id="ARBA00022448"/>
    </source>
</evidence>
<dbReference type="SUPFAM" id="SSF103473">
    <property type="entry name" value="MFS general substrate transporter"/>
    <property type="match status" value="1"/>
</dbReference>
<dbReference type="FunFam" id="1.20.1250.20:FF:000065">
    <property type="entry name" value="Putative MFS pantothenate transporter"/>
    <property type="match status" value="1"/>
</dbReference>
<evidence type="ECO:0000313" key="9">
    <source>
        <dbReference type="EMBL" id="KAK5109247.1"/>
    </source>
</evidence>
<feature type="transmembrane region" description="Helical" evidence="7">
    <location>
        <begin position="331"/>
        <end position="350"/>
    </location>
</feature>
<evidence type="ECO:0000256" key="3">
    <source>
        <dbReference type="ARBA" id="ARBA00022692"/>
    </source>
</evidence>
<dbReference type="InterPro" id="IPR020846">
    <property type="entry name" value="MFS_dom"/>
</dbReference>
<evidence type="ECO:0000259" key="8">
    <source>
        <dbReference type="PROSITE" id="PS50850"/>
    </source>
</evidence>